<feature type="signal peptide" evidence="7">
    <location>
        <begin position="1"/>
        <end position="23"/>
    </location>
</feature>
<sequence length="392" mass="39954">MRPLLLPPSLLVALLLQTAPAHGIDNDFSAYPEGSQQCLYDAADSSQCTGSTGQELNQCLCTNQGNFIYNTADCVAKASPADLEAVYSTLENNCAGTGVTIAVSKEAFLSSAAAATSSTSSTSTAISTSTTSSSDGTTATTSYSTSTTSTSSTSSSPTNTGTATPDDTGSLTTGAKIGVGVGVAFGAIVAALAAWFIWAYSRRKRNYTHHSQLQDLNLNSDDSNPSNTNGLGFAPSSNPYNTEFAQHNPQHEAAELAPVEWKPGGYYSPTKDGAGEQGAKASEPLLAELGGDDHHGRDVVEMGESAPVELPADEAYLGYTDHSPNPNSSPSHGAAAGDRTTRSVSMMSSQLDGGLSPAGYSQGAPAAGDVSPFSSRHSGTTGTGTGVGTGTY</sequence>
<dbReference type="GO" id="GO:0016020">
    <property type="term" value="C:membrane"/>
    <property type="evidence" value="ECO:0007669"/>
    <property type="project" value="UniProtKB-SubCell"/>
</dbReference>
<feature type="compositionally biased region" description="Polar residues" evidence="5">
    <location>
        <begin position="225"/>
        <end position="244"/>
    </location>
</feature>
<evidence type="ECO:0000256" key="7">
    <source>
        <dbReference type="SAM" id="SignalP"/>
    </source>
</evidence>
<protein>
    <submittedName>
        <fullName evidence="8">Uu.00g057700.m01.CDS01</fullName>
    </submittedName>
</protein>
<evidence type="ECO:0000256" key="4">
    <source>
        <dbReference type="ARBA" id="ARBA00023136"/>
    </source>
</evidence>
<feature type="compositionally biased region" description="Gly residues" evidence="5">
    <location>
        <begin position="381"/>
        <end position="392"/>
    </location>
</feature>
<accession>A0AAI8VRS1</accession>
<gene>
    <name evidence="8" type="ORF">KHLLAP_LOCUS10338</name>
</gene>
<comment type="caution">
    <text evidence="8">The sequence shown here is derived from an EMBL/GenBank/DDBJ whole genome shotgun (WGS) entry which is preliminary data.</text>
</comment>
<feature type="compositionally biased region" description="Low complexity" evidence="5">
    <location>
        <begin position="322"/>
        <end position="337"/>
    </location>
</feature>
<keyword evidence="3 6" id="KW-1133">Transmembrane helix</keyword>
<feature type="chain" id="PRO_5042556436" evidence="7">
    <location>
        <begin position="24"/>
        <end position="392"/>
    </location>
</feature>
<dbReference type="Proteomes" id="UP001295740">
    <property type="component" value="Unassembled WGS sequence"/>
</dbReference>
<dbReference type="PANTHER" id="PTHR15549">
    <property type="entry name" value="PAIRED IMMUNOGLOBULIN-LIKE TYPE 2 RECEPTOR"/>
    <property type="match status" value="1"/>
</dbReference>
<evidence type="ECO:0000256" key="5">
    <source>
        <dbReference type="SAM" id="MobiDB-lite"/>
    </source>
</evidence>
<evidence type="ECO:0000256" key="2">
    <source>
        <dbReference type="ARBA" id="ARBA00022692"/>
    </source>
</evidence>
<evidence type="ECO:0000256" key="3">
    <source>
        <dbReference type="ARBA" id="ARBA00022989"/>
    </source>
</evidence>
<keyword evidence="2 6" id="KW-0812">Transmembrane</keyword>
<dbReference type="PANTHER" id="PTHR15549:SF30">
    <property type="entry name" value="MID2 DOMAIN-CONTAINING PROTEIN"/>
    <property type="match status" value="1"/>
</dbReference>
<keyword evidence="4 6" id="KW-0472">Membrane</keyword>
<organism evidence="8 9">
    <name type="scientific">Anthostomella pinea</name>
    <dbReference type="NCBI Taxonomy" id="933095"/>
    <lineage>
        <taxon>Eukaryota</taxon>
        <taxon>Fungi</taxon>
        <taxon>Dikarya</taxon>
        <taxon>Ascomycota</taxon>
        <taxon>Pezizomycotina</taxon>
        <taxon>Sordariomycetes</taxon>
        <taxon>Xylariomycetidae</taxon>
        <taxon>Xylariales</taxon>
        <taxon>Xylariaceae</taxon>
        <taxon>Anthostomella</taxon>
    </lineage>
</organism>
<evidence type="ECO:0000256" key="6">
    <source>
        <dbReference type="SAM" id="Phobius"/>
    </source>
</evidence>
<dbReference type="AlphaFoldDB" id="A0AAI8VRS1"/>
<dbReference type="EMBL" id="CAUWAG010000013">
    <property type="protein sequence ID" value="CAJ2509870.1"/>
    <property type="molecule type" value="Genomic_DNA"/>
</dbReference>
<evidence type="ECO:0000313" key="8">
    <source>
        <dbReference type="EMBL" id="CAJ2509870.1"/>
    </source>
</evidence>
<feature type="compositionally biased region" description="Polar residues" evidence="5">
    <location>
        <begin position="342"/>
        <end position="351"/>
    </location>
</feature>
<keyword evidence="7" id="KW-0732">Signal</keyword>
<name>A0AAI8VRS1_9PEZI</name>
<feature type="region of interest" description="Disordered" evidence="5">
    <location>
        <begin position="316"/>
        <end position="392"/>
    </location>
</feature>
<feature type="transmembrane region" description="Helical" evidence="6">
    <location>
        <begin position="177"/>
        <end position="200"/>
    </location>
</feature>
<feature type="compositionally biased region" description="Low complexity" evidence="5">
    <location>
        <begin position="122"/>
        <end position="164"/>
    </location>
</feature>
<dbReference type="InterPro" id="IPR051694">
    <property type="entry name" value="Immunoregulatory_rcpt-like"/>
</dbReference>
<feature type="region of interest" description="Disordered" evidence="5">
    <location>
        <begin position="122"/>
        <end position="171"/>
    </location>
</feature>
<evidence type="ECO:0000256" key="1">
    <source>
        <dbReference type="ARBA" id="ARBA00004167"/>
    </source>
</evidence>
<comment type="subcellular location">
    <subcellularLocation>
        <location evidence="1">Membrane</location>
        <topology evidence="1">Single-pass membrane protein</topology>
    </subcellularLocation>
</comment>
<evidence type="ECO:0000313" key="9">
    <source>
        <dbReference type="Proteomes" id="UP001295740"/>
    </source>
</evidence>
<keyword evidence="9" id="KW-1185">Reference proteome</keyword>
<dbReference type="GO" id="GO:0071944">
    <property type="term" value="C:cell periphery"/>
    <property type="evidence" value="ECO:0007669"/>
    <property type="project" value="UniProtKB-ARBA"/>
</dbReference>
<feature type="region of interest" description="Disordered" evidence="5">
    <location>
        <begin position="217"/>
        <end position="244"/>
    </location>
</feature>
<proteinExistence type="predicted"/>
<reference evidence="8" key="1">
    <citation type="submission" date="2023-10" db="EMBL/GenBank/DDBJ databases">
        <authorList>
            <person name="Hackl T."/>
        </authorList>
    </citation>
    <scope>NUCLEOTIDE SEQUENCE</scope>
</reference>